<reference evidence="1 2" key="1">
    <citation type="journal article" date="2019" name="Int. J. Syst. Evol. Microbiol.">
        <title>The Global Catalogue of Microorganisms (GCM) 10K type strain sequencing project: providing services to taxonomists for standard genome sequencing and annotation.</title>
        <authorList>
            <consortium name="The Broad Institute Genomics Platform"/>
            <consortium name="The Broad Institute Genome Sequencing Center for Infectious Disease"/>
            <person name="Wu L."/>
            <person name="Ma J."/>
        </authorList>
    </citation>
    <scope>NUCLEOTIDE SEQUENCE [LARGE SCALE GENOMIC DNA]</scope>
    <source>
        <strain evidence="1 2">JCM 10367</strain>
    </source>
</reference>
<dbReference type="InterPro" id="IPR001387">
    <property type="entry name" value="Cro/C1-type_HTH"/>
</dbReference>
<dbReference type="Gene3D" id="1.10.260.40">
    <property type="entry name" value="lambda repressor-like DNA-binding domains"/>
    <property type="match status" value="1"/>
</dbReference>
<keyword evidence="2" id="KW-1185">Reference proteome</keyword>
<evidence type="ECO:0000313" key="1">
    <source>
        <dbReference type="EMBL" id="GAA0636261.1"/>
    </source>
</evidence>
<dbReference type="InterPro" id="IPR010982">
    <property type="entry name" value="Lambda_DNA-bd_dom_sf"/>
</dbReference>
<proteinExistence type="predicted"/>
<protein>
    <recommendedName>
        <fullName evidence="3">XRE family transcriptional regulator</fullName>
    </recommendedName>
</protein>
<dbReference type="CDD" id="cd00093">
    <property type="entry name" value="HTH_XRE"/>
    <property type="match status" value="1"/>
</dbReference>
<dbReference type="EMBL" id="BAAAGU010000008">
    <property type="protein sequence ID" value="GAA0636261.1"/>
    <property type="molecule type" value="Genomic_DNA"/>
</dbReference>
<organism evidence="1 2">
    <name type="scientific">Streptomyces thermocarboxydovorans</name>
    <dbReference type="NCBI Taxonomy" id="59298"/>
    <lineage>
        <taxon>Bacteria</taxon>
        <taxon>Bacillati</taxon>
        <taxon>Actinomycetota</taxon>
        <taxon>Actinomycetes</taxon>
        <taxon>Kitasatosporales</taxon>
        <taxon>Streptomycetaceae</taxon>
        <taxon>Streptomyces</taxon>
    </lineage>
</organism>
<accession>A0ABN1HB13</accession>
<comment type="caution">
    <text evidence="1">The sequence shown here is derived from an EMBL/GenBank/DDBJ whole genome shotgun (WGS) entry which is preliminary data.</text>
</comment>
<gene>
    <name evidence="1" type="ORF">GCM10009535_10590</name>
</gene>
<evidence type="ECO:0008006" key="3">
    <source>
        <dbReference type="Google" id="ProtNLM"/>
    </source>
</evidence>
<sequence>MAAPNRPNIRLREAIDAIGCTYDALARDVRRIAAENGEIISTNKSAISHWVNGTRQPTGQTGHYLAEALSPAGPVAPSP</sequence>
<dbReference type="Proteomes" id="UP001500724">
    <property type="component" value="Unassembled WGS sequence"/>
</dbReference>
<evidence type="ECO:0000313" key="2">
    <source>
        <dbReference type="Proteomes" id="UP001500724"/>
    </source>
</evidence>
<name>A0ABN1HB13_9ACTN</name>